<dbReference type="PROSITE" id="PS50404">
    <property type="entry name" value="GST_NTER"/>
    <property type="match status" value="1"/>
</dbReference>
<dbReference type="InterPro" id="IPR007494">
    <property type="entry name" value="Glutaredoxin2_C"/>
</dbReference>
<evidence type="ECO:0000259" key="1">
    <source>
        <dbReference type="PROSITE" id="PS50404"/>
    </source>
</evidence>
<feature type="domain" description="GST N-terminal" evidence="1">
    <location>
        <begin position="1"/>
        <end position="77"/>
    </location>
</feature>
<keyword evidence="3" id="KW-1185">Reference proteome</keyword>
<dbReference type="Pfam" id="PF13417">
    <property type="entry name" value="GST_N_3"/>
    <property type="match status" value="1"/>
</dbReference>
<dbReference type="Pfam" id="PF04399">
    <property type="entry name" value="Glutaredoxin2_C"/>
    <property type="match status" value="1"/>
</dbReference>
<evidence type="ECO:0000313" key="2">
    <source>
        <dbReference type="EMBL" id="KMV36168.1"/>
    </source>
</evidence>
<dbReference type="InterPro" id="IPR036249">
    <property type="entry name" value="Thioredoxin-like_sf"/>
</dbReference>
<dbReference type="AlphaFoldDB" id="A0A0J8VRR9"/>
<protein>
    <recommendedName>
        <fullName evidence="1">GST N-terminal domain-containing protein</fullName>
    </recommendedName>
</protein>
<comment type="caution">
    <text evidence="2">The sequence shown here is derived from an EMBL/GenBank/DDBJ whole genome shotgun (WGS) entry which is preliminary data.</text>
</comment>
<dbReference type="NCBIfam" id="NF007702">
    <property type="entry name" value="PRK10387.1"/>
    <property type="match status" value="1"/>
</dbReference>
<dbReference type="Proteomes" id="UP000037315">
    <property type="component" value="Unassembled WGS sequence"/>
</dbReference>
<dbReference type="SUPFAM" id="SSF47616">
    <property type="entry name" value="GST C-terminal domain-like"/>
    <property type="match status" value="1"/>
</dbReference>
<evidence type="ECO:0000313" key="3">
    <source>
        <dbReference type="Proteomes" id="UP000037315"/>
    </source>
</evidence>
<sequence>MKLYAYDHCPFCTRVRFITGIKNIPIDVRYLLWDDEQTPTRLVGEKVVPIFDDGEGTVLADSLAIVAWLDNHCGEPILQAENRPEVDAWLSDAMLPLQKIGYPRWPTLLLPEFQAASARDAWKAAKQSEINGFDEALAETPALVEPIFTLFERAQALLGDAIDAQHPVSYTEIKLFTVLRGFTCEPSLRWPQALRTWLDLRSRHSAVPLFWS</sequence>
<dbReference type="RefSeq" id="WP_024555489.1">
    <property type="nucleotide sequence ID" value="NZ_LFEJ01000003.1"/>
</dbReference>
<reference evidence="2 3" key="1">
    <citation type="submission" date="2015-06" db="EMBL/GenBank/DDBJ databases">
        <title>Genome sequencing of Cronobacter sp. strain DJ34 isolated from petroleum contaminated sludge of Duliajan Oil Fields, Assam, India.</title>
        <authorList>
            <person name="Pal S."/>
            <person name="Banerjee T.D."/>
            <person name="Roy A."/>
            <person name="Sar P."/>
            <person name="Kazy S.K."/>
        </authorList>
    </citation>
    <scope>NUCLEOTIDE SEQUENCE [LARGE SCALE GENOMIC DNA]</scope>
    <source>
        <strain evidence="2 3">DJ34</strain>
    </source>
</reference>
<gene>
    <name evidence="2" type="ORF">ACH50_01785</name>
</gene>
<dbReference type="GO" id="GO:0005829">
    <property type="term" value="C:cytosol"/>
    <property type="evidence" value="ECO:0007669"/>
    <property type="project" value="InterPro"/>
</dbReference>
<dbReference type="OrthoDB" id="5291571at2"/>
<dbReference type="InterPro" id="IPR011901">
    <property type="entry name" value="Grx2"/>
</dbReference>
<dbReference type="STRING" id="1121863.GCA_000621185_00500"/>
<organism evidence="2 3">
    <name type="scientific">Franconibacter pulveris</name>
    <dbReference type="NCBI Taxonomy" id="435910"/>
    <lineage>
        <taxon>Bacteria</taxon>
        <taxon>Pseudomonadati</taxon>
        <taxon>Pseudomonadota</taxon>
        <taxon>Gammaproteobacteria</taxon>
        <taxon>Enterobacterales</taxon>
        <taxon>Enterobacteriaceae</taxon>
        <taxon>Franconibacter</taxon>
    </lineage>
</organism>
<name>A0A0J8VRR9_9ENTR</name>
<dbReference type="SUPFAM" id="SSF52833">
    <property type="entry name" value="Thioredoxin-like"/>
    <property type="match status" value="1"/>
</dbReference>
<dbReference type="NCBIfam" id="TIGR02182">
    <property type="entry name" value="GRXB"/>
    <property type="match status" value="1"/>
</dbReference>
<dbReference type="InterPro" id="IPR036282">
    <property type="entry name" value="Glutathione-S-Trfase_C_sf"/>
</dbReference>
<dbReference type="InterPro" id="IPR004045">
    <property type="entry name" value="Glutathione_S-Trfase_N"/>
</dbReference>
<proteinExistence type="predicted"/>
<dbReference type="Gene3D" id="1.20.1050.10">
    <property type="match status" value="1"/>
</dbReference>
<dbReference type="PATRIC" id="fig|1656095.3.peg.128"/>
<dbReference type="Gene3D" id="3.40.30.10">
    <property type="entry name" value="Glutaredoxin"/>
    <property type="match status" value="1"/>
</dbReference>
<dbReference type="EMBL" id="LFEJ01000003">
    <property type="protein sequence ID" value="KMV36168.1"/>
    <property type="molecule type" value="Genomic_DNA"/>
</dbReference>
<accession>A0A0J8VRR9</accession>